<sequence length="476" mass="51721">MQTDVRYPTIIQGGMGIAVSSWQLAKQVAIAGELGVISGTAIDSVVARRLQDGDISGDIRRAMSHFPNQKTIAEIMDRFYVEGGRPAEKPYLDVPKLSIKGNLFSNNLLAVASFVEVWLAKEGHNGVIGMNILEKIQLAIPAQLYGAMLADVDYILIGAGIPAQIPHLLNEISVGKKVAMKVEVADTKDKHYLHFDPTTLGIDNFPIKRPQFLAIVSSHALVAYLNKDEETKPDGFVIEYHVAGGHNAPPRAKNAVDENGEAVYNDLDIPNLEKILASGSPFWLAGGFATPSKVVEALAQGAKGVQVGSVFALSSESGFTEENRSGVIKSLADPNMRVLTDASASPTGFPFKVIQNNQTLSNDNLYVKRTRICDLGYLRTMYQREKGGIGYRCPAEPLDNYEFKNGQVDQAQGSKCLCNALMADIGLGQVRPDGRTEISLLTFGSDLEGPRAMRAKYPNGWNALQAIDFLKEQITK</sequence>
<dbReference type="SUPFAM" id="SSF51412">
    <property type="entry name" value="Inosine monophosphate dehydrogenase (IMPDH)"/>
    <property type="match status" value="1"/>
</dbReference>
<dbReference type="EMBL" id="CAEZSB010000092">
    <property type="protein sequence ID" value="CAB4537454.1"/>
    <property type="molecule type" value="Genomic_DNA"/>
</dbReference>
<organism evidence="1">
    <name type="scientific">freshwater metagenome</name>
    <dbReference type="NCBI Taxonomy" id="449393"/>
    <lineage>
        <taxon>unclassified sequences</taxon>
        <taxon>metagenomes</taxon>
        <taxon>ecological metagenomes</taxon>
    </lineage>
</organism>
<accession>A0A6J6BFF0</accession>
<reference evidence="1" key="1">
    <citation type="submission" date="2020-05" db="EMBL/GenBank/DDBJ databases">
        <authorList>
            <person name="Chiriac C."/>
            <person name="Salcher M."/>
            <person name="Ghai R."/>
            <person name="Kavagutti S V."/>
        </authorList>
    </citation>
    <scope>NUCLEOTIDE SEQUENCE</scope>
</reference>
<protein>
    <submittedName>
        <fullName evidence="1">Unannotated protein</fullName>
    </submittedName>
</protein>
<evidence type="ECO:0000313" key="1">
    <source>
        <dbReference type="EMBL" id="CAB4537454.1"/>
    </source>
</evidence>
<dbReference type="Pfam" id="PF03060">
    <property type="entry name" value="NMO"/>
    <property type="match status" value="1"/>
</dbReference>
<dbReference type="AlphaFoldDB" id="A0A6J6BFF0"/>
<dbReference type="PANTHER" id="PTHR32332">
    <property type="entry name" value="2-NITROPROPANE DIOXYGENASE"/>
    <property type="match status" value="1"/>
</dbReference>
<name>A0A6J6BFF0_9ZZZZ</name>
<proteinExistence type="predicted"/>
<dbReference type="Gene3D" id="3.20.20.70">
    <property type="entry name" value="Aldolase class I"/>
    <property type="match status" value="1"/>
</dbReference>
<dbReference type="InterPro" id="IPR013785">
    <property type="entry name" value="Aldolase_TIM"/>
</dbReference>
<dbReference type="PANTHER" id="PTHR32332:SF33">
    <property type="entry name" value="NITRONATE MONOOXYGENASE DOMAIN-CONTAINING PROTEIN"/>
    <property type="match status" value="1"/>
</dbReference>
<gene>
    <name evidence="1" type="ORF">UFOPK1395_00872</name>
</gene>